<dbReference type="Proteomes" id="UP000471745">
    <property type="component" value="Unassembled WGS sequence"/>
</dbReference>
<protein>
    <submittedName>
        <fullName evidence="1">TIGR04255 family protein</fullName>
    </submittedName>
</protein>
<dbReference type="AlphaFoldDB" id="A0A9X5CFZ7"/>
<evidence type="ECO:0000313" key="1">
    <source>
        <dbReference type="EMBL" id="NEC47528.1"/>
    </source>
</evidence>
<comment type="caution">
    <text evidence="1">The sequence shown here is derived from an EMBL/GenBank/DDBJ whole genome shotgun (WGS) entry which is preliminary data.</text>
</comment>
<sequence>MAGLPDFALPPVVEVACGVRFRKIPELSGIRLAPLYEMWKSDLPTLEEQPTLPSTEATLGPRIRIDLPSLRETRYWFLSEDGKDLVQLQPDRLIVNWRGRGDGADYPRFGHILQSLSQRAGQLSDFIEGSFRAKLEFLHVELSYINTLHVNGPDPWDLQDIFHTWPDFARHHLGRPANSQIAFDFPITSATTGSDFFLRVSIEPGVVGNATPGTFLTMTAQGKPAQTSLDGAMDSIKEAHDHLVRSFEEITTESAHERWGKRS</sequence>
<dbReference type="InterPro" id="IPR026349">
    <property type="entry name" value="CHP04255"/>
</dbReference>
<evidence type="ECO:0000313" key="2">
    <source>
        <dbReference type="Proteomes" id="UP000471745"/>
    </source>
</evidence>
<name>A0A9X5CFZ7_9ACTN</name>
<gene>
    <name evidence="1" type="ORF">G3I18_02855</name>
</gene>
<reference evidence="1 2" key="1">
    <citation type="submission" date="2020-01" db="EMBL/GenBank/DDBJ databases">
        <title>Insect and environment-associated Actinomycetes.</title>
        <authorList>
            <person name="Currrie C."/>
            <person name="Chevrette M."/>
            <person name="Carlson C."/>
            <person name="Stubbendieck R."/>
            <person name="Wendt-Pienkowski E."/>
        </authorList>
    </citation>
    <scope>NUCLEOTIDE SEQUENCE [LARGE SCALE GENOMIC DNA]</scope>
    <source>
        <strain evidence="1 2">SID8189</strain>
    </source>
</reference>
<accession>A0A9X5CFZ7</accession>
<keyword evidence="2" id="KW-1185">Reference proteome</keyword>
<dbReference type="EMBL" id="JAAGNA010000098">
    <property type="protein sequence ID" value="NEC47528.1"/>
    <property type="molecule type" value="Genomic_DNA"/>
</dbReference>
<dbReference type="NCBIfam" id="TIGR04255">
    <property type="entry name" value="sporadTIGR04255"/>
    <property type="match status" value="1"/>
</dbReference>
<organism evidence="1 2">
    <name type="scientific">Actinospica acidiphila</name>
    <dbReference type="NCBI Taxonomy" id="304899"/>
    <lineage>
        <taxon>Bacteria</taxon>
        <taxon>Bacillati</taxon>
        <taxon>Actinomycetota</taxon>
        <taxon>Actinomycetes</taxon>
        <taxon>Catenulisporales</taxon>
        <taxon>Actinospicaceae</taxon>
        <taxon>Actinospica</taxon>
    </lineage>
</organism>
<dbReference type="RefSeq" id="WP_163085704.1">
    <property type="nucleotide sequence ID" value="NZ_JAAGNA010000098.1"/>
</dbReference>
<proteinExistence type="predicted"/>